<feature type="domain" description="AAA+ ATPase" evidence="1">
    <location>
        <begin position="39"/>
        <end position="191"/>
    </location>
</feature>
<dbReference type="RefSeq" id="WP_029631376.1">
    <property type="nucleotide sequence ID" value="NZ_JACJTA010000011.1"/>
</dbReference>
<sequence>MLTEVMEHFRLVREFSKSGYYETEHQKQMFKDIKVAIHSGKLVAITGIIGCGKTTTLRRLFEVLEKEGKILVSKSLSVDKDRATLPTLIAALFYDLSTDKEIKIPVLGEKRERELRDLIRKGKKPVALFVDEAHDLHYSTLTGLKRLIEVVEDGGGTLSVVLAGHPKLKNDLRRPTMEEIGYRATVFSLEGIVGSQREYIEWLVSKCITEDTQISDILSVEAIDLLAMRLRTPLQIEQHLTLAFEAAYLFGEKPVTTAIVESVLSKQIDDLEPTLTRHGYDVRGLAEQFNAKPAEIKLLFRGQLDPARSRELQEQMLAAGLPL</sequence>
<comment type="caution">
    <text evidence="2">The sequence shown here is derived from an EMBL/GenBank/DDBJ whole genome shotgun (WGS) entry which is preliminary data.</text>
</comment>
<dbReference type="InterPro" id="IPR052026">
    <property type="entry name" value="ExeA_AAA_ATPase_DNA-bind"/>
</dbReference>
<accession>A0ABR8GLR2</accession>
<evidence type="ECO:0000313" key="3">
    <source>
        <dbReference type="Proteomes" id="UP000660380"/>
    </source>
</evidence>
<dbReference type="InterPro" id="IPR003593">
    <property type="entry name" value="AAA+_ATPase"/>
</dbReference>
<keyword evidence="3" id="KW-1185">Reference proteome</keyword>
<dbReference type="Gene3D" id="3.40.50.300">
    <property type="entry name" value="P-loop containing nucleotide triphosphate hydrolases"/>
    <property type="match status" value="1"/>
</dbReference>
<dbReference type="EMBL" id="JACJTA010000011">
    <property type="protein sequence ID" value="MBD2604352.1"/>
    <property type="molecule type" value="Genomic_DNA"/>
</dbReference>
<dbReference type="InterPro" id="IPR027417">
    <property type="entry name" value="P-loop_NTPase"/>
</dbReference>
<evidence type="ECO:0000259" key="1">
    <source>
        <dbReference type="SMART" id="SM00382"/>
    </source>
</evidence>
<name>A0ABR8GLR2_9CYAN</name>
<dbReference type="PANTHER" id="PTHR35894">
    <property type="entry name" value="GENERAL SECRETION PATHWAY PROTEIN A-RELATED"/>
    <property type="match status" value="1"/>
</dbReference>
<reference evidence="2 3" key="1">
    <citation type="journal article" date="2020" name="ISME J.">
        <title>Comparative genomics reveals insights into cyanobacterial evolution and habitat adaptation.</title>
        <authorList>
            <person name="Chen M.Y."/>
            <person name="Teng W.K."/>
            <person name="Zhao L."/>
            <person name="Hu C.X."/>
            <person name="Zhou Y.K."/>
            <person name="Han B.P."/>
            <person name="Song L.R."/>
            <person name="Shu W.S."/>
        </authorList>
    </citation>
    <scope>NUCLEOTIDE SEQUENCE [LARGE SCALE GENOMIC DNA]</scope>
    <source>
        <strain evidence="2 3">FACHB-248</strain>
    </source>
</reference>
<dbReference type="Proteomes" id="UP000660380">
    <property type="component" value="Unassembled WGS sequence"/>
</dbReference>
<gene>
    <name evidence="2" type="ORF">H6G81_07350</name>
</gene>
<dbReference type="SUPFAM" id="SSF52540">
    <property type="entry name" value="P-loop containing nucleoside triphosphate hydrolases"/>
    <property type="match status" value="1"/>
</dbReference>
<dbReference type="Pfam" id="PF13401">
    <property type="entry name" value="AAA_22"/>
    <property type="match status" value="1"/>
</dbReference>
<dbReference type="PANTHER" id="PTHR35894:SF1">
    <property type="entry name" value="PHOSPHORIBULOKINASE _ URIDINE KINASE FAMILY"/>
    <property type="match status" value="1"/>
</dbReference>
<dbReference type="SMART" id="SM00382">
    <property type="entry name" value="AAA"/>
    <property type="match status" value="1"/>
</dbReference>
<dbReference type="InterPro" id="IPR049945">
    <property type="entry name" value="AAA_22"/>
</dbReference>
<organism evidence="2 3">
    <name type="scientific">Scytonema hofmannii FACHB-248</name>
    <dbReference type="NCBI Taxonomy" id="1842502"/>
    <lineage>
        <taxon>Bacteria</taxon>
        <taxon>Bacillati</taxon>
        <taxon>Cyanobacteriota</taxon>
        <taxon>Cyanophyceae</taxon>
        <taxon>Nostocales</taxon>
        <taxon>Scytonemataceae</taxon>
        <taxon>Scytonema</taxon>
    </lineage>
</organism>
<proteinExistence type="predicted"/>
<protein>
    <submittedName>
        <fullName evidence="2">ExeA family protein</fullName>
    </submittedName>
</protein>
<evidence type="ECO:0000313" key="2">
    <source>
        <dbReference type="EMBL" id="MBD2604352.1"/>
    </source>
</evidence>